<keyword evidence="5" id="KW-0677">Repeat</keyword>
<dbReference type="AlphaFoldDB" id="A0A1I5LPA7"/>
<evidence type="ECO:0000313" key="14">
    <source>
        <dbReference type="Proteomes" id="UP000199227"/>
    </source>
</evidence>
<comment type="subcellular location">
    <subcellularLocation>
        <location evidence="1">Periplasm</location>
    </subcellularLocation>
</comment>
<evidence type="ECO:0000256" key="8">
    <source>
        <dbReference type="ARBA" id="ARBA00022825"/>
    </source>
</evidence>
<dbReference type="InterPro" id="IPR009003">
    <property type="entry name" value="Peptidase_S1_PA"/>
</dbReference>
<dbReference type="FunFam" id="2.40.10.10:FF:000001">
    <property type="entry name" value="Periplasmic serine protease DegS"/>
    <property type="match status" value="1"/>
</dbReference>
<evidence type="ECO:0000256" key="4">
    <source>
        <dbReference type="ARBA" id="ARBA00022729"/>
    </source>
</evidence>
<feature type="active site" description="Charge relay system" evidence="9">
    <location>
        <position position="217"/>
    </location>
</feature>
<dbReference type="Gene3D" id="2.40.10.120">
    <property type="match status" value="1"/>
</dbReference>
<dbReference type="InterPro" id="IPR041489">
    <property type="entry name" value="PDZ_6"/>
</dbReference>
<dbReference type="InterPro" id="IPR036034">
    <property type="entry name" value="PDZ_sf"/>
</dbReference>
<dbReference type="STRING" id="223786.SAMN05216234_103119"/>
<evidence type="ECO:0000256" key="9">
    <source>
        <dbReference type="PIRSR" id="PIRSR611782-1"/>
    </source>
</evidence>
<dbReference type="OrthoDB" id="9758917at2"/>
<dbReference type="InterPro" id="IPR001940">
    <property type="entry name" value="Peptidase_S1C"/>
</dbReference>
<dbReference type="PANTHER" id="PTHR43343">
    <property type="entry name" value="PEPTIDASE S12"/>
    <property type="match status" value="1"/>
</dbReference>
<keyword evidence="14" id="KW-1185">Reference proteome</keyword>
<feature type="binding site" evidence="10">
    <location>
        <begin position="215"/>
        <end position="217"/>
    </location>
    <ligand>
        <name>substrate</name>
    </ligand>
</feature>
<evidence type="ECO:0000256" key="3">
    <source>
        <dbReference type="ARBA" id="ARBA00022670"/>
    </source>
</evidence>
<feature type="domain" description="PDZ" evidence="12">
    <location>
        <begin position="256"/>
        <end position="350"/>
    </location>
</feature>
<keyword evidence="7" id="KW-0378">Hydrolase</keyword>
<evidence type="ECO:0000256" key="2">
    <source>
        <dbReference type="ARBA" id="ARBA00010541"/>
    </source>
</evidence>
<keyword evidence="3 13" id="KW-0645">Protease</keyword>
<evidence type="ECO:0000256" key="5">
    <source>
        <dbReference type="ARBA" id="ARBA00022737"/>
    </source>
</evidence>
<dbReference type="SUPFAM" id="SSF50156">
    <property type="entry name" value="PDZ domain-like"/>
    <property type="match status" value="2"/>
</dbReference>
<feature type="active site" description="Charge relay system" evidence="9">
    <location>
        <position position="112"/>
    </location>
</feature>
<dbReference type="NCBIfam" id="TIGR02037">
    <property type="entry name" value="degP_htrA_DO"/>
    <property type="match status" value="1"/>
</dbReference>
<proteinExistence type="inferred from homology"/>
<dbReference type="GO" id="GO:0004252">
    <property type="term" value="F:serine-type endopeptidase activity"/>
    <property type="evidence" value="ECO:0007669"/>
    <property type="project" value="InterPro"/>
</dbReference>
<dbReference type="PROSITE" id="PS50106">
    <property type="entry name" value="PDZ"/>
    <property type="match status" value="2"/>
</dbReference>
<dbReference type="SMART" id="SM00228">
    <property type="entry name" value="PDZ"/>
    <property type="match status" value="2"/>
</dbReference>
<evidence type="ECO:0000259" key="12">
    <source>
        <dbReference type="PROSITE" id="PS50106"/>
    </source>
</evidence>
<keyword evidence="6" id="KW-0574">Periplasm</keyword>
<dbReference type="PANTHER" id="PTHR43343:SF3">
    <property type="entry name" value="PROTEASE DO-LIKE 8, CHLOROPLASTIC"/>
    <property type="match status" value="1"/>
</dbReference>
<dbReference type="RefSeq" id="WP_092910607.1">
    <property type="nucleotide sequence ID" value="NZ_FOXB01000003.1"/>
</dbReference>
<dbReference type="EMBL" id="FOXB01000003">
    <property type="protein sequence ID" value="SFO99148.1"/>
    <property type="molecule type" value="Genomic_DNA"/>
</dbReference>
<dbReference type="PRINTS" id="PR00834">
    <property type="entry name" value="PROTEASES2C"/>
</dbReference>
<dbReference type="InterPro" id="IPR001478">
    <property type="entry name" value="PDZ"/>
</dbReference>
<keyword evidence="8" id="KW-0720">Serine protease</keyword>
<feature type="binding site" evidence="10">
    <location>
        <position position="112"/>
    </location>
    <ligand>
        <name>substrate</name>
    </ligand>
</feature>
<dbReference type="Pfam" id="PF13365">
    <property type="entry name" value="Trypsin_2"/>
    <property type="match status" value="1"/>
</dbReference>
<organism evidence="13 14">
    <name type="scientific">Hydrogenimonas thermophila</name>
    <dbReference type="NCBI Taxonomy" id="223786"/>
    <lineage>
        <taxon>Bacteria</taxon>
        <taxon>Pseudomonadati</taxon>
        <taxon>Campylobacterota</taxon>
        <taxon>Epsilonproteobacteria</taxon>
        <taxon>Campylobacterales</taxon>
        <taxon>Hydrogenimonadaceae</taxon>
        <taxon>Hydrogenimonas</taxon>
    </lineage>
</organism>
<accession>A0A1I5LPA7</accession>
<evidence type="ECO:0000256" key="10">
    <source>
        <dbReference type="PIRSR" id="PIRSR611782-2"/>
    </source>
</evidence>
<dbReference type="InterPro" id="IPR051201">
    <property type="entry name" value="Chloro_Bact_Ser_Proteases"/>
</dbReference>
<feature type="domain" description="PDZ" evidence="12">
    <location>
        <begin position="356"/>
        <end position="456"/>
    </location>
</feature>
<name>A0A1I5LPA7_9BACT</name>
<feature type="active site" description="Charge relay system" evidence="9">
    <location>
        <position position="143"/>
    </location>
</feature>
<dbReference type="Pfam" id="PF13180">
    <property type="entry name" value="PDZ_2"/>
    <property type="match status" value="1"/>
</dbReference>
<feature type="signal peptide" evidence="11">
    <location>
        <begin position="1"/>
        <end position="17"/>
    </location>
</feature>
<dbReference type="GO" id="GO:0042597">
    <property type="term" value="C:periplasmic space"/>
    <property type="evidence" value="ECO:0007669"/>
    <property type="project" value="UniProtKB-SubCell"/>
</dbReference>
<evidence type="ECO:0000256" key="11">
    <source>
        <dbReference type="SAM" id="SignalP"/>
    </source>
</evidence>
<feature type="chain" id="PRO_5038706158" evidence="11">
    <location>
        <begin position="18"/>
        <end position="464"/>
    </location>
</feature>
<sequence length="464" mass="50257">MKKVWLISTVLAASLMAGNIGFKEAPHAERVMPEAGKILSFNKAIEHAGKCVVNISAKKRVRQNIPQAFMDPFFREFFNMPFGQMMPRERVQRSLGSGVIVTSDGYIITNNHVIDGADEVHVTLPGSSKDYMAKVIGNDPKTDIAVIKIDAKDLPTIMLGDSDELKTGDLVFAIGNPFGVGESVSQGIISALGKDSVGINQYENFIQTDAAINPGNSGGALVDSRGALIGINSAIITRSGANNGIGFAIPVNMVKRVALQLIEHGKVEYGYLGVSISELTHDLQKIYKNKEGAVILDVDKNTPAQKAGLKRGDLVIRVNGTPVKDASDLKNAIGAIPPGKDVELTFERNKKIKTVKVTLAKFPENRLKVTGNKGFVDGLTLQNITPQIRKQIGIPDDIKGVIVSEVKPESKADKAGFMPGDIIIQIEDTMIKNVSDVQQAMKKYTGSKRIYINRRGMIRILVVD</sequence>
<reference evidence="13 14" key="1">
    <citation type="submission" date="2016-10" db="EMBL/GenBank/DDBJ databases">
        <authorList>
            <person name="de Groot N.N."/>
        </authorList>
    </citation>
    <scope>NUCLEOTIDE SEQUENCE [LARGE SCALE GENOMIC DNA]</scope>
    <source>
        <strain evidence="13 14">EP1-55-1</strain>
    </source>
</reference>
<protein>
    <submittedName>
        <fullName evidence="13">Serine protease Do</fullName>
    </submittedName>
</protein>
<gene>
    <name evidence="13" type="ORF">SAMN05216234_103119</name>
</gene>
<comment type="similarity">
    <text evidence="2">Belongs to the peptidase S1C family.</text>
</comment>
<evidence type="ECO:0000313" key="13">
    <source>
        <dbReference type="EMBL" id="SFO99148.1"/>
    </source>
</evidence>
<dbReference type="SUPFAM" id="SSF50494">
    <property type="entry name" value="Trypsin-like serine proteases"/>
    <property type="match status" value="1"/>
</dbReference>
<dbReference type="GO" id="GO:0006508">
    <property type="term" value="P:proteolysis"/>
    <property type="evidence" value="ECO:0007669"/>
    <property type="project" value="UniProtKB-KW"/>
</dbReference>
<dbReference type="Proteomes" id="UP000199227">
    <property type="component" value="Unassembled WGS sequence"/>
</dbReference>
<evidence type="ECO:0000256" key="6">
    <source>
        <dbReference type="ARBA" id="ARBA00022764"/>
    </source>
</evidence>
<dbReference type="Pfam" id="PF17820">
    <property type="entry name" value="PDZ_6"/>
    <property type="match status" value="1"/>
</dbReference>
<evidence type="ECO:0000256" key="1">
    <source>
        <dbReference type="ARBA" id="ARBA00004418"/>
    </source>
</evidence>
<dbReference type="Gene3D" id="2.30.42.10">
    <property type="match status" value="2"/>
</dbReference>
<dbReference type="InterPro" id="IPR011782">
    <property type="entry name" value="Pept_S1C_Do"/>
</dbReference>
<feature type="binding site" evidence="10">
    <location>
        <position position="143"/>
    </location>
    <ligand>
        <name>substrate</name>
    </ligand>
</feature>
<keyword evidence="4 11" id="KW-0732">Signal</keyword>
<evidence type="ECO:0000256" key="7">
    <source>
        <dbReference type="ARBA" id="ARBA00022801"/>
    </source>
</evidence>